<dbReference type="PANTHER" id="PTHR43544:SF7">
    <property type="entry name" value="NADB-LER2"/>
    <property type="match status" value="1"/>
</dbReference>
<evidence type="ECO:0000313" key="6">
    <source>
        <dbReference type="Proteomes" id="UP000184267"/>
    </source>
</evidence>
<comment type="caution">
    <text evidence="5">The sequence shown here is derived from an EMBL/GenBank/DDBJ whole genome shotgun (WGS) entry which is preliminary data.</text>
</comment>
<dbReference type="SUPFAM" id="SSF51735">
    <property type="entry name" value="NAD(P)-binding Rossmann-fold domains"/>
    <property type="match status" value="1"/>
</dbReference>
<evidence type="ECO:0000256" key="4">
    <source>
        <dbReference type="SAM" id="MobiDB-lite"/>
    </source>
</evidence>
<protein>
    <recommendedName>
        <fullName evidence="7">C-factor</fullName>
    </recommendedName>
</protein>
<feature type="region of interest" description="Disordered" evidence="4">
    <location>
        <begin position="10"/>
        <end position="31"/>
    </location>
</feature>
<evidence type="ECO:0008006" key="7">
    <source>
        <dbReference type="Google" id="ProtNLM"/>
    </source>
</evidence>
<keyword evidence="2" id="KW-0521">NADP</keyword>
<dbReference type="Gene3D" id="3.40.50.720">
    <property type="entry name" value="NAD(P)-binding Rossmann-like Domain"/>
    <property type="match status" value="1"/>
</dbReference>
<dbReference type="OrthoDB" id="9876299at2759"/>
<evidence type="ECO:0000313" key="5">
    <source>
        <dbReference type="EMBL" id="OJT05309.1"/>
    </source>
</evidence>
<dbReference type="InterPro" id="IPR051468">
    <property type="entry name" value="Fungal_SecMetab_SDRs"/>
</dbReference>
<keyword evidence="3" id="KW-0560">Oxidoreductase</keyword>
<accession>A0A1M2VCI3</accession>
<dbReference type="InterPro" id="IPR020904">
    <property type="entry name" value="Sc_DH/Rdtase_CS"/>
</dbReference>
<dbReference type="AlphaFoldDB" id="A0A1M2VCI3"/>
<gene>
    <name evidence="5" type="ORF">TRAPUB_3874</name>
</gene>
<dbReference type="GO" id="GO:0005737">
    <property type="term" value="C:cytoplasm"/>
    <property type="evidence" value="ECO:0007669"/>
    <property type="project" value="TreeGrafter"/>
</dbReference>
<reference evidence="5 6" key="1">
    <citation type="submission" date="2016-10" db="EMBL/GenBank/DDBJ databases">
        <title>Genome sequence of the basidiomycete white-rot fungus Trametes pubescens.</title>
        <authorList>
            <person name="Makela M.R."/>
            <person name="Granchi Z."/>
            <person name="Peng M."/>
            <person name="De Vries R.P."/>
            <person name="Grigoriev I."/>
            <person name="Riley R."/>
            <person name="Hilden K."/>
        </authorList>
    </citation>
    <scope>NUCLEOTIDE SEQUENCE [LARGE SCALE GENOMIC DNA]</scope>
    <source>
        <strain evidence="5 6">FBCC735</strain>
    </source>
</reference>
<dbReference type="Pfam" id="PF00106">
    <property type="entry name" value="adh_short"/>
    <property type="match status" value="1"/>
</dbReference>
<dbReference type="CDD" id="cd05325">
    <property type="entry name" value="carb_red_sniffer_like_SDR_c"/>
    <property type="match status" value="1"/>
</dbReference>
<organism evidence="5 6">
    <name type="scientific">Trametes pubescens</name>
    <name type="common">White-rot fungus</name>
    <dbReference type="NCBI Taxonomy" id="154538"/>
    <lineage>
        <taxon>Eukaryota</taxon>
        <taxon>Fungi</taxon>
        <taxon>Dikarya</taxon>
        <taxon>Basidiomycota</taxon>
        <taxon>Agaricomycotina</taxon>
        <taxon>Agaricomycetes</taxon>
        <taxon>Polyporales</taxon>
        <taxon>Polyporaceae</taxon>
        <taxon>Trametes</taxon>
    </lineage>
</organism>
<proteinExistence type="inferred from homology"/>
<dbReference type="PRINTS" id="PR00081">
    <property type="entry name" value="GDHRDH"/>
</dbReference>
<dbReference type="GO" id="GO:0016491">
    <property type="term" value="F:oxidoreductase activity"/>
    <property type="evidence" value="ECO:0007669"/>
    <property type="project" value="UniProtKB-KW"/>
</dbReference>
<evidence type="ECO:0000256" key="1">
    <source>
        <dbReference type="ARBA" id="ARBA00006484"/>
    </source>
</evidence>
<dbReference type="PANTHER" id="PTHR43544">
    <property type="entry name" value="SHORT-CHAIN DEHYDROGENASE/REDUCTASE"/>
    <property type="match status" value="1"/>
</dbReference>
<dbReference type="InterPro" id="IPR036291">
    <property type="entry name" value="NAD(P)-bd_dom_sf"/>
</dbReference>
<keyword evidence="6" id="KW-1185">Reference proteome</keyword>
<evidence type="ECO:0000256" key="2">
    <source>
        <dbReference type="ARBA" id="ARBA00022857"/>
    </source>
</evidence>
<dbReference type="Proteomes" id="UP000184267">
    <property type="component" value="Unassembled WGS sequence"/>
</dbReference>
<sequence>MNDALLYTEIGKPTAVKPRHTPGSSPGTPSSLLRLPPLTHFSSLPSANRGIGLELTKQLLESPANTVLAACRNPAQADALNALVQSDLGKGRVHVLLLEITDRQSVREAVGVVGEIVGERGLDFLVNNAAINVEEWDAPSTLQPEVMQAVFATNVIAPAYITQVFLPLVEKSKGRTVVNVSSTLGSLGADGFGTRSTSYAISKAALNMVTYKQQKERPDIIFISMCPGWLRTDMGGEEAPNDVETGVAGVLKTIEGLTLADSGKFFNFKGEIVPW</sequence>
<dbReference type="InterPro" id="IPR002347">
    <property type="entry name" value="SDR_fam"/>
</dbReference>
<dbReference type="PROSITE" id="PS00061">
    <property type="entry name" value="ADH_SHORT"/>
    <property type="match status" value="1"/>
</dbReference>
<feature type="compositionally biased region" description="Low complexity" evidence="4">
    <location>
        <begin position="21"/>
        <end position="31"/>
    </location>
</feature>
<name>A0A1M2VCI3_TRAPU</name>
<dbReference type="EMBL" id="MNAD01001469">
    <property type="protein sequence ID" value="OJT05309.1"/>
    <property type="molecule type" value="Genomic_DNA"/>
</dbReference>
<dbReference type="OMA" id="ITELFAW"/>
<comment type="similarity">
    <text evidence="1">Belongs to the short-chain dehydrogenases/reductases (SDR) family.</text>
</comment>
<evidence type="ECO:0000256" key="3">
    <source>
        <dbReference type="ARBA" id="ARBA00023002"/>
    </source>
</evidence>